<dbReference type="EMBL" id="QNRK01000007">
    <property type="protein sequence ID" value="RBP15884.1"/>
    <property type="molecule type" value="Genomic_DNA"/>
</dbReference>
<sequence>MASHVLEARGLSKAFGGLLAVAEVDLAVAEGEALGIAGPNGSGKSTLFNLLTKVPFAADSGTVLLDGRPLDSVPAHAIARLGVARTFQRESVFPSLSAIDNVLLAAEGSRKARGFAARLRLAERALDGAGFPATLHNALAGQLPVFLRKLVMIASALALEPRVLLLDEPASSLTPQEIERIRALIARLLDSGMTILLIEHVLPLLTAVSHRLIVMDQGAVIASGTPAEVIANPAVVEAYLGKKT</sequence>
<keyword evidence="1" id="KW-0813">Transport</keyword>
<protein>
    <submittedName>
        <fullName evidence="5">Branched-chain amino acid transport system ATP-binding protein</fullName>
    </submittedName>
</protein>
<dbReference type="AlphaFoldDB" id="A0A366FMH0"/>
<dbReference type="Proteomes" id="UP000253529">
    <property type="component" value="Unassembled WGS sequence"/>
</dbReference>
<proteinExistence type="predicted"/>
<dbReference type="SUPFAM" id="SSF52540">
    <property type="entry name" value="P-loop containing nucleoside triphosphate hydrolases"/>
    <property type="match status" value="1"/>
</dbReference>
<dbReference type="SMART" id="SM00382">
    <property type="entry name" value="AAA"/>
    <property type="match status" value="1"/>
</dbReference>
<evidence type="ECO:0000256" key="1">
    <source>
        <dbReference type="ARBA" id="ARBA00022448"/>
    </source>
</evidence>
<keyword evidence="2" id="KW-0547">Nucleotide-binding</keyword>
<dbReference type="GO" id="GO:0005886">
    <property type="term" value="C:plasma membrane"/>
    <property type="evidence" value="ECO:0007669"/>
    <property type="project" value="TreeGrafter"/>
</dbReference>
<dbReference type="Pfam" id="PF12399">
    <property type="entry name" value="BCA_ABC_TP_C"/>
    <property type="match status" value="1"/>
</dbReference>
<dbReference type="PANTHER" id="PTHR45772:SF9">
    <property type="entry name" value="CONSERVED COMPONENT OF ABC TRANSPORTER FOR NATURAL AMINO ACIDS"/>
    <property type="match status" value="1"/>
</dbReference>
<dbReference type="Gene3D" id="3.40.50.300">
    <property type="entry name" value="P-loop containing nucleotide triphosphate hydrolases"/>
    <property type="match status" value="1"/>
</dbReference>
<reference evidence="5 6" key="1">
    <citation type="submission" date="2018-06" db="EMBL/GenBank/DDBJ databases">
        <title>Genomic Encyclopedia of Type Strains, Phase IV (KMG-IV): sequencing the most valuable type-strain genomes for metagenomic binning, comparative biology and taxonomic classification.</title>
        <authorList>
            <person name="Goeker M."/>
        </authorList>
    </citation>
    <scope>NUCLEOTIDE SEQUENCE [LARGE SCALE GENOMIC DNA]</scope>
    <source>
        <strain evidence="5 6">DSM 24875</strain>
    </source>
</reference>
<dbReference type="InterPro" id="IPR003439">
    <property type="entry name" value="ABC_transporter-like_ATP-bd"/>
</dbReference>
<accession>A0A366FMH0</accession>
<dbReference type="PANTHER" id="PTHR45772">
    <property type="entry name" value="CONSERVED COMPONENT OF ABC TRANSPORTER FOR NATURAL AMINO ACIDS-RELATED"/>
    <property type="match status" value="1"/>
</dbReference>
<evidence type="ECO:0000313" key="6">
    <source>
        <dbReference type="Proteomes" id="UP000253529"/>
    </source>
</evidence>
<keyword evidence="6" id="KW-1185">Reference proteome</keyword>
<keyword evidence="3 5" id="KW-0067">ATP-binding</keyword>
<dbReference type="InterPro" id="IPR027417">
    <property type="entry name" value="P-loop_NTPase"/>
</dbReference>
<organism evidence="5 6">
    <name type="scientific">Roseiarcus fermentans</name>
    <dbReference type="NCBI Taxonomy" id="1473586"/>
    <lineage>
        <taxon>Bacteria</taxon>
        <taxon>Pseudomonadati</taxon>
        <taxon>Pseudomonadota</taxon>
        <taxon>Alphaproteobacteria</taxon>
        <taxon>Hyphomicrobiales</taxon>
        <taxon>Roseiarcaceae</taxon>
        <taxon>Roseiarcus</taxon>
    </lineage>
</organism>
<gene>
    <name evidence="5" type="ORF">DFR50_107154</name>
</gene>
<dbReference type="InterPro" id="IPR051120">
    <property type="entry name" value="ABC_AA/LPS_Transport"/>
</dbReference>
<name>A0A366FMH0_9HYPH</name>
<dbReference type="InterPro" id="IPR003593">
    <property type="entry name" value="AAA+_ATPase"/>
</dbReference>
<dbReference type="GO" id="GO:0016887">
    <property type="term" value="F:ATP hydrolysis activity"/>
    <property type="evidence" value="ECO:0007669"/>
    <property type="project" value="InterPro"/>
</dbReference>
<dbReference type="GO" id="GO:0005524">
    <property type="term" value="F:ATP binding"/>
    <property type="evidence" value="ECO:0007669"/>
    <property type="project" value="UniProtKB-KW"/>
</dbReference>
<comment type="caution">
    <text evidence="5">The sequence shown here is derived from an EMBL/GenBank/DDBJ whole genome shotgun (WGS) entry which is preliminary data.</text>
</comment>
<evidence type="ECO:0000256" key="3">
    <source>
        <dbReference type="ARBA" id="ARBA00022840"/>
    </source>
</evidence>
<dbReference type="Pfam" id="PF00005">
    <property type="entry name" value="ABC_tran"/>
    <property type="match status" value="1"/>
</dbReference>
<feature type="domain" description="ABC transporter" evidence="4">
    <location>
        <begin position="6"/>
        <end position="242"/>
    </location>
</feature>
<dbReference type="RefSeq" id="WP_113888698.1">
    <property type="nucleotide sequence ID" value="NZ_QNRK01000007.1"/>
</dbReference>
<evidence type="ECO:0000259" key="4">
    <source>
        <dbReference type="PROSITE" id="PS50893"/>
    </source>
</evidence>
<dbReference type="PROSITE" id="PS50893">
    <property type="entry name" value="ABC_TRANSPORTER_2"/>
    <property type="match status" value="1"/>
</dbReference>
<evidence type="ECO:0000256" key="2">
    <source>
        <dbReference type="ARBA" id="ARBA00022741"/>
    </source>
</evidence>
<dbReference type="InterPro" id="IPR032823">
    <property type="entry name" value="BCA_ABC_TP_C"/>
</dbReference>
<dbReference type="OrthoDB" id="9779872at2"/>
<evidence type="ECO:0000313" key="5">
    <source>
        <dbReference type="EMBL" id="RBP15884.1"/>
    </source>
</evidence>